<name>A0AAX0YXR0_9GAMM</name>
<sequence length="383" mass="45414">MNNILKIISGFFIPLLIRPKKNIIIFTFDRNSFKFNTKALFEYALDKQQYEIKYIINNDLLRNSLKKEYGDHFITTNSYSDLKIISSARCWITDGGFPLKTPFNHKNRLLINLWHGIPLKKVGLKGYSGFGWLRVYLTLKMFSRHYSLFSSTSENLKSIYKDSFLIDDSVIKTFGQPRNDYLFNSVKKIEDFIDINGYKKAILYAPTWRSGIYGDDWEGEDTKFFPFDDFEQEKLDQYLDENKILLCLRPHHLQQLEIKDSKWIKDFSSDICNEVMDVINQFDLVITDYSSIYFDFLILNKPVLFLPYDLDEYINNVGLNFKFDEVTPGPKPKDQIEFITELDKLLFDSNYYNEERIEVNNYFNQVSSGNCKRIYNFIEKELR</sequence>
<accession>A0AAX0YXR0</accession>
<dbReference type="RefSeq" id="WP_045067241.1">
    <property type="nucleotide sequence ID" value="NZ_JZTB01000016.1"/>
</dbReference>
<dbReference type="PANTHER" id="PTHR37316:SF3">
    <property type="entry name" value="TEICHOIC ACID GLYCEROL-PHOSPHATE TRANSFERASE"/>
    <property type="match status" value="1"/>
</dbReference>
<evidence type="ECO:0008006" key="9">
    <source>
        <dbReference type="Google" id="ProtNLM"/>
    </source>
</evidence>
<gene>
    <name evidence="7" type="ORF">C0W53_10285</name>
</gene>
<dbReference type="InterPro" id="IPR007554">
    <property type="entry name" value="Glycerophosphate_synth"/>
</dbReference>
<dbReference type="GO" id="GO:0047355">
    <property type="term" value="F:CDP-glycerol glycerophosphotransferase activity"/>
    <property type="evidence" value="ECO:0007669"/>
    <property type="project" value="InterPro"/>
</dbReference>
<comment type="similarity">
    <text evidence="2">Belongs to the CDP-glycerol glycerophosphotransferase family.</text>
</comment>
<comment type="subcellular location">
    <subcellularLocation>
        <location evidence="1">Cell membrane</location>
        <topology evidence="1">Peripheral membrane protein</topology>
    </subcellularLocation>
</comment>
<comment type="caution">
    <text evidence="7">The sequence shown here is derived from an EMBL/GenBank/DDBJ whole genome shotgun (WGS) entry which is preliminary data.</text>
</comment>
<proteinExistence type="inferred from homology"/>
<protein>
    <recommendedName>
        <fullName evidence="9">CDP-glycerol--glycerophosphate glycerophosphotransferase</fullName>
    </recommendedName>
</protein>
<dbReference type="Proteomes" id="UP000240728">
    <property type="component" value="Unassembled WGS sequence"/>
</dbReference>
<organism evidence="7 8">
    <name type="scientific">Photobacterium kishitanii</name>
    <dbReference type="NCBI Taxonomy" id="318456"/>
    <lineage>
        <taxon>Bacteria</taxon>
        <taxon>Pseudomonadati</taxon>
        <taxon>Pseudomonadota</taxon>
        <taxon>Gammaproteobacteria</taxon>
        <taxon>Vibrionales</taxon>
        <taxon>Vibrionaceae</taxon>
        <taxon>Photobacterium</taxon>
    </lineage>
</organism>
<dbReference type="GO" id="GO:0005886">
    <property type="term" value="C:plasma membrane"/>
    <property type="evidence" value="ECO:0007669"/>
    <property type="project" value="UniProtKB-SubCell"/>
</dbReference>
<evidence type="ECO:0000256" key="3">
    <source>
        <dbReference type="ARBA" id="ARBA00022475"/>
    </source>
</evidence>
<evidence type="ECO:0000313" key="8">
    <source>
        <dbReference type="Proteomes" id="UP000240728"/>
    </source>
</evidence>
<evidence type="ECO:0000256" key="4">
    <source>
        <dbReference type="ARBA" id="ARBA00022679"/>
    </source>
</evidence>
<keyword evidence="3" id="KW-1003">Cell membrane</keyword>
<evidence type="ECO:0000256" key="6">
    <source>
        <dbReference type="ARBA" id="ARBA00023136"/>
    </source>
</evidence>
<keyword evidence="5" id="KW-0777">Teichoic acid biosynthesis</keyword>
<dbReference type="SUPFAM" id="SSF53756">
    <property type="entry name" value="UDP-Glycosyltransferase/glycogen phosphorylase"/>
    <property type="match status" value="1"/>
</dbReference>
<dbReference type="Gene3D" id="3.40.50.12580">
    <property type="match status" value="1"/>
</dbReference>
<dbReference type="InterPro" id="IPR051612">
    <property type="entry name" value="Teichoic_Acid_Biosynth"/>
</dbReference>
<evidence type="ECO:0000256" key="5">
    <source>
        <dbReference type="ARBA" id="ARBA00022944"/>
    </source>
</evidence>
<evidence type="ECO:0000256" key="2">
    <source>
        <dbReference type="ARBA" id="ARBA00010488"/>
    </source>
</evidence>
<evidence type="ECO:0000256" key="1">
    <source>
        <dbReference type="ARBA" id="ARBA00004202"/>
    </source>
</evidence>
<dbReference type="EMBL" id="PYOZ01000005">
    <property type="protein sequence ID" value="PSX44959.1"/>
    <property type="molecule type" value="Genomic_DNA"/>
</dbReference>
<dbReference type="Gene3D" id="3.40.50.11820">
    <property type="match status" value="1"/>
</dbReference>
<dbReference type="InterPro" id="IPR043148">
    <property type="entry name" value="TagF_C"/>
</dbReference>
<keyword evidence="6" id="KW-0472">Membrane</keyword>
<reference evidence="7 8" key="1">
    <citation type="submission" date="2018-01" db="EMBL/GenBank/DDBJ databases">
        <title>Whole genome sequencing of Histamine producing bacteria.</title>
        <authorList>
            <person name="Butler K."/>
        </authorList>
    </citation>
    <scope>NUCLEOTIDE SEQUENCE [LARGE SCALE GENOMIC DNA]</scope>
    <source>
        <strain evidence="7 8">A1-4</strain>
    </source>
</reference>
<dbReference type="GO" id="GO:0019350">
    <property type="term" value="P:teichoic acid biosynthetic process"/>
    <property type="evidence" value="ECO:0007669"/>
    <property type="project" value="UniProtKB-KW"/>
</dbReference>
<keyword evidence="4" id="KW-0808">Transferase</keyword>
<dbReference type="InterPro" id="IPR043149">
    <property type="entry name" value="TagF_N"/>
</dbReference>
<evidence type="ECO:0000313" key="7">
    <source>
        <dbReference type="EMBL" id="PSX44959.1"/>
    </source>
</evidence>
<dbReference type="Pfam" id="PF04464">
    <property type="entry name" value="Glyphos_transf"/>
    <property type="match status" value="1"/>
</dbReference>
<dbReference type="AlphaFoldDB" id="A0AAX0YXR0"/>
<dbReference type="PANTHER" id="PTHR37316">
    <property type="entry name" value="TEICHOIC ACID GLYCEROL-PHOSPHATE PRIMASE"/>
    <property type="match status" value="1"/>
</dbReference>
<keyword evidence="8" id="KW-1185">Reference proteome</keyword>